<gene>
    <name evidence="2" type="ORF">CPA56_04680</name>
</gene>
<feature type="transmembrane region" description="Helical" evidence="1">
    <location>
        <begin position="21"/>
        <end position="43"/>
    </location>
</feature>
<protein>
    <recommendedName>
        <fullName evidence="4">DUF423 domain-containing protein</fullName>
    </recommendedName>
</protein>
<keyword evidence="3" id="KW-1185">Reference proteome</keyword>
<proteinExistence type="predicted"/>
<evidence type="ECO:0008006" key="4">
    <source>
        <dbReference type="Google" id="ProtNLM"/>
    </source>
</evidence>
<organism evidence="2 3">
    <name type="scientific">Bombella mellum</name>
    <dbReference type="NCBI Taxonomy" id="2039288"/>
    <lineage>
        <taxon>Bacteria</taxon>
        <taxon>Pseudomonadati</taxon>
        <taxon>Pseudomonadota</taxon>
        <taxon>Alphaproteobacteria</taxon>
        <taxon>Acetobacterales</taxon>
        <taxon>Acetobacteraceae</taxon>
        <taxon>Bombella</taxon>
    </lineage>
</organism>
<feature type="transmembrane region" description="Helical" evidence="1">
    <location>
        <begin position="86"/>
        <end position="111"/>
    </location>
</feature>
<evidence type="ECO:0000256" key="1">
    <source>
        <dbReference type="SAM" id="Phobius"/>
    </source>
</evidence>
<keyword evidence="1" id="KW-0472">Membrane</keyword>
<sequence>MINMLPHDRPVSSRTGTCLKALFALGAVYAGLAVACQAAATHLPDVHFPVPGGRQMMHMAADIALWHGIALCALTLGSRQLHPLRLVIGCIGLATGTALFSIPVTLHGFGILFPARLAPSGGTLIILSWFCVASAALFRSRRSRP</sequence>
<feature type="transmembrane region" description="Helical" evidence="1">
    <location>
        <begin position="55"/>
        <end position="74"/>
    </location>
</feature>
<name>A0ABR5ZSI6_9PROT</name>
<accession>A0ABR5ZSI6</accession>
<evidence type="ECO:0000313" key="3">
    <source>
        <dbReference type="Proteomes" id="UP000765338"/>
    </source>
</evidence>
<reference evidence="2 3" key="1">
    <citation type="submission" date="2017-10" db="EMBL/GenBank/DDBJ databases">
        <authorList>
            <person name="Jakob F."/>
        </authorList>
    </citation>
    <scope>NUCLEOTIDE SEQUENCE [LARGE SCALE GENOMIC DNA]</scope>
    <source>
        <strain evidence="2 3">TMW 2.1889</strain>
    </source>
</reference>
<evidence type="ECO:0000313" key="2">
    <source>
        <dbReference type="EMBL" id="MBA5727280.1"/>
    </source>
</evidence>
<feature type="transmembrane region" description="Helical" evidence="1">
    <location>
        <begin position="117"/>
        <end position="138"/>
    </location>
</feature>
<keyword evidence="1" id="KW-0812">Transmembrane</keyword>
<keyword evidence="1" id="KW-1133">Transmembrane helix</keyword>
<comment type="caution">
    <text evidence="2">The sequence shown here is derived from an EMBL/GenBank/DDBJ whole genome shotgun (WGS) entry which is preliminary data.</text>
</comment>
<dbReference type="EMBL" id="PDLY01000002">
    <property type="protein sequence ID" value="MBA5727280.1"/>
    <property type="molecule type" value="Genomic_DNA"/>
</dbReference>
<dbReference type="Proteomes" id="UP000765338">
    <property type="component" value="Unassembled WGS sequence"/>
</dbReference>